<evidence type="ECO:0000313" key="3">
    <source>
        <dbReference type="Proteomes" id="UP000007322"/>
    </source>
</evidence>
<protein>
    <recommendedName>
        <fullName evidence="1">Tse2 ADP-ribosyltransferase toxin domain-containing protein</fullName>
    </recommendedName>
</protein>
<organism evidence="2 3">
    <name type="scientific">Thermothelomyces thermophilus (strain ATCC 42464 / BCRC 31852 / DSM 1799)</name>
    <name type="common">Sporotrichum thermophile</name>
    <dbReference type="NCBI Taxonomy" id="573729"/>
    <lineage>
        <taxon>Eukaryota</taxon>
        <taxon>Fungi</taxon>
        <taxon>Dikarya</taxon>
        <taxon>Ascomycota</taxon>
        <taxon>Pezizomycotina</taxon>
        <taxon>Sordariomycetes</taxon>
        <taxon>Sordariomycetidae</taxon>
        <taxon>Sordariales</taxon>
        <taxon>Chaetomiaceae</taxon>
        <taxon>Thermothelomyces</taxon>
    </lineage>
</organism>
<sequence length="210" mass="24286">MSFRVTTRLPRIYQSFPTKLFRVNFGGPDVVLRPWKFASALFDIKTDREGYVYSRAEDVDAGTYLGPNGAIMRPNSPMLHAVLTKHWMHRDEGAVIYEIEQGTEVTQGLTLVHERSDVFSLQPDTRMLLSEFNKVVTQFLQTNGRVYTKKQFLEAYPRPIKIEGAHIVRSIINPGQNNEAAKRSIERPKKRWRRDYEGRYAFGAFKGPKF</sequence>
<dbReference type="OMA" id="HEFRDHY"/>
<dbReference type="VEuPathDB" id="FungiDB:MYCTH_2306286"/>
<dbReference type="RefSeq" id="XP_003663997.1">
    <property type="nucleotide sequence ID" value="XM_003663949.1"/>
</dbReference>
<keyword evidence="3" id="KW-1185">Reference proteome</keyword>
<reference evidence="2 3" key="1">
    <citation type="journal article" date="2011" name="Nat. Biotechnol.">
        <title>Comparative genomic analysis of the thermophilic biomass-degrading fungi Myceliophthora thermophila and Thielavia terrestris.</title>
        <authorList>
            <person name="Berka R.M."/>
            <person name="Grigoriev I.V."/>
            <person name="Otillar R."/>
            <person name="Salamov A."/>
            <person name="Grimwood J."/>
            <person name="Reid I."/>
            <person name="Ishmael N."/>
            <person name="John T."/>
            <person name="Darmond C."/>
            <person name="Moisan M.-C."/>
            <person name="Henrissat B."/>
            <person name="Coutinho P.M."/>
            <person name="Lombard V."/>
            <person name="Natvig D.O."/>
            <person name="Lindquist E."/>
            <person name="Schmutz J."/>
            <person name="Lucas S."/>
            <person name="Harris P."/>
            <person name="Powlowski J."/>
            <person name="Bellemare A."/>
            <person name="Taylor D."/>
            <person name="Butler G."/>
            <person name="de Vries R.P."/>
            <person name="Allijn I.E."/>
            <person name="van den Brink J."/>
            <person name="Ushinsky S."/>
            <person name="Storms R."/>
            <person name="Powell A.J."/>
            <person name="Paulsen I.T."/>
            <person name="Elbourne L.D.H."/>
            <person name="Baker S.E."/>
            <person name="Magnuson J."/>
            <person name="LaBoissiere S."/>
            <person name="Clutterbuck A.J."/>
            <person name="Martinez D."/>
            <person name="Wogulis M."/>
            <person name="de Leon A.L."/>
            <person name="Rey M.W."/>
            <person name="Tsang A."/>
        </authorList>
    </citation>
    <scope>NUCLEOTIDE SEQUENCE [LARGE SCALE GENOMIC DNA]</scope>
    <source>
        <strain evidence="3">ATCC 42464 / BCRC 31852 / DSM 1799</strain>
    </source>
</reference>
<dbReference type="GeneID" id="11513472"/>
<dbReference type="Pfam" id="PF18648">
    <property type="entry name" value="ADPRTs_Tse2"/>
    <property type="match status" value="1"/>
</dbReference>
<proteinExistence type="predicted"/>
<name>G2QH92_THET4</name>
<evidence type="ECO:0000259" key="1">
    <source>
        <dbReference type="Pfam" id="PF18648"/>
    </source>
</evidence>
<dbReference type="eggNOG" id="ENOG502S9XR">
    <property type="taxonomic scope" value="Eukaryota"/>
</dbReference>
<dbReference type="AlphaFoldDB" id="G2QH92"/>
<gene>
    <name evidence="2" type="ORF">MYCTH_2306286</name>
</gene>
<dbReference type="InterPro" id="IPR041018">
    <property type="entry name" value="ADPRTs_Tse2"/>
</dbReference>
<dbReference type="InParanoid" id="G2QH92"/>
<dbReference type="KEGG" id="mtm:MYCTH_2306286"/>
<dbReference type="Proteomes" id="UP000007322">
    <property type="component" value="Chromosome 4"/>
</dbReference>
<dbReference type="OrthoDB" id="10266325at2759"/>
<dbReference type="HOGENOM" id="CLU_1310866_0_0_1"/>
<accession>G2QH92</accession>
<dbReference type="EMBL" id="CP003005">
    <property type="protein sequence ID" value="AEO58752.1"/>
    <property type="molecule type" value="Genomic_DNA"/>
</dbReference>
<feature type="domain" description="Tse2 ADP-ribosyltransferase toxin" evidence="1">
    <location>
        <begin position="19"/>
        <end position="152"/>
    </location>
</feature>
<evidence type="ECO:0000313" key="2">
    <source>
        <dbReference type="EMBL" id="AEO58752.1"/>
    </source>
</evidence>